<evidence type="ECO:0000256" key="1">
    <source>
        <dbReference type="ARBA" id="ARBA00007428"/>
    </source>
</evidence>
<accession>A0A8H7V8I3</accession>
<dbReference type="AlphaFoldDB" id="A0A8H7V8I3"/>
<dbReference type="InterPro" id="IPR036871">
    <property type="entry name" value="PX_dom_sf"/>
</dbReference>
<evidence type="ECO:0000313" key="5">
    <source>
        <dbReference type="Proteomes" id="UP000603453"/>
    </source>
</evidence>
<feature type="domain" description="VPS9" evidence="3">
    <location>
        <begin position="79"/>
        <end position="220"/>
    </location>
</feature>
<dbReference type="SMART" id="SM00167">
    <property type="entry name" value="VPS9"/>
    <property type="match status" value="1"/>
</dbReference>
<dbReference type="PANTHER" id="PTHR24170:SF1">
    <property type="entry name" value="DOMAIN PROTEIN, PUTATIVE (AFU_ORTHOLOGUE AFUA_1G09870)-RELATED"/>
    <property type="match status" value="1"/>
</dbReference>
<sequence>MVKTIALNNSKEIISKIDKLVLEFCDTSKSFLDRLKGTTQQQRKFSIKIRTSILMTKKKSYIMDSTYDVAFFKITQFLLDHDKKLTLALEEMEHLDFSQIGLPTSITDQRNRVHAAISEFERIGSFRTPAEKLDCLLNTVSELTRDPSAYTATFLDSDSLIPLLLITLIRSKVPHLTANLIYMKEYTFERNIVTGKYGYALSTFEGVLEYILDAHAELSDISRQNVQYWSAIKTGDLDQVIRYDTSDAHDTRDAYGNNALMIACIHHQYDIVNYLLSMPVKGAMTNDMNSTPLMLAIHYGKSFEIVKLLLTHPHVIQSVNEAVDNYGNTAILYACAIDNLDILKALLQVAGHQTLLDQHRNTLTGDTVLHVASRNKCSIEFMTFLLSLCPQRNYKNKNMETFYHACRDVQVLKWVLHNENDMHDLIRDVDEKGRSPLMTWALAGRLDMIELVTERTRDGNAIVDHDGNTLLHLLAMHTGKGLTLGDKSLDYMVEQFNISVNVRDWVHGNTPLHITAETSVLASAQSINNAVILIRALVKHGAVLDAVNYRDEHPATICKIPELAMCLDELHLVKHTLFSPAKKTSMYHYAWHITRPCFELNNGQTDLYYVIKSGQMGKPETMRTVKRSLDDFTFLRQELLYEMPETFLPTFQNLQDPLLIDLKPPPLAWIDLTMTRLQSFMDWLQYHPVLRYHDLVISFVRSMSDLQPTLIRDNSFSRRKLLLEKISDLPLPHSVTNTLDEEYFLTYAQEMMIPLKSGFLHLLTTARRIMDTQRELQTEMGTVAHNSLCLKTSVLITPLAIETIRICANITGDQSYVSPWPQLIKVSQMAYDMIDGILLSLQRPFSLLNQRNLLRENIEQQKEILCKSKHWHTMFTPKKHVEKDKDKMIENMNELNYIDGQITQSHKMISDELAHFQSIHPRQMIQTMQSISRSRLIMEKQKLLVLEQTLYQWENVQ</sequence>
<dbReference type="SMART" id="SM00248">
    <property type="entry name" value="ANK"/>
    <property type="match status" value="8"/>
</dbReference>
<comment type="caution">
    <text evidence="4">The sequence shown here is derived from an EMBL/GenBank/DDBJ whole genome shotgun (WGS) entry which is preliminary data.</text>
</comment>
<proteinExistence type="inferred from homology"/>
<protein>
    <recommendedName>
        <fullName evidence="3">VPS9 domain-containing protein</fullName>
    </recommendedName>
</protein>
<evidence type="ECO:0000256" key="2">
    <source>
        <dbReference type="PROSITE-ProRule" id="PRU00023"/>
    </source>
</evidence>
<dbReference type="InterPro" id="IPR036770">
    <property type="entry name" value="Ankyrin_rpt-contain_sf"/>
</dbReference>
<dbReference type="Proteomes" id="UP000603453">
    <property type="component" value="Unassembled WGS sequence"/>
</dbReference>
<dbReference type="PROSITE" id="PS51205">
    <property type="entry name" value="VPS9"/>
    <property type="match status" value="1"/>
</dbReference>
<comment type="similarity">
    <text evidence="1">Belongs to the UPF0507 family.</text>
</comment>
<dbReference type="Gene3D" id="1.20.1050.80">
    <property type="entry name" value="VPS9 domain"/>
    <property type="match status" value="1"/>
</dbReference>
<keyword evidence="2" id="KW-0040">ANK repeat</keyword>
<dbReference type="EMBL" id="JAEPRD010000039">
    <property type="protein sequence ID" value="KAG2205104.1"/>
    <property type="molecule type" value="Genomic_DNA"/>
</dbReference>
<dbReference type="InterPro" id="IPR003123">
    <property type="entry name" value="VPS9"/>
</dbReference>
<dbReference type="Gene3D" id="1.25.40.20">
    <property type="entry name" value="Ankyrin repeat-containing domain"/>
    <property type="match status" value="2"/>
</dbReference>
<dbReference type="Pfam" id="PF02204">
    <property type="entry name" value="VPS9"/>
    <property type="match status" value="1"/>
</dbReference>
<dbReference type="InterPro" id="IPR051248">
    <property type="entry name" value="UPF0507/Ank_repeat_27"/>
</dbReference>
<keyword evidence="5" id="KW-1185">Reference proteome</keyword>
<dbReference type="InterPro" id="IPR002110">
    <property type="entry name" value="Ankyrin_rpt"/>
</dbReference>
<organism evidence="4 5">
    <name type="scientific">Mucor saturninus</name>
    <dbReference type="NCBI Taxonomy" id="64648"/>
    <lineage>
        <taxon>Eukaryota</taxon>
        <taxon>Fungi</taxon>
        <taxon>Fungi incertae sedis</taxon>
        <taxon>Mucoromycota</taxon>
        <taxon>Mucoromycotina</taxon>
        <taxon>Mucoromycetes</taxon>
        <taxon>Mucorales</taxon>
        <taxon>Mucorineae</taxon>
        <taxon>Mucoraceae</taxon>
        <taxon>Mucor</taxon>
    </lineage>
</organism>
<dbReference type="InterPro" id="IPR037191">
    <property type="entry name" value="VPS9_dom_sf"/>
</dbReference>
<dbReference type="SUPFAM" id="SSF109993">
    <property type="entry name" value="VPS9 domain"/>
    <property type="match status" value="1"/>
</dbReference>
<reference evidence="4" key="1">
    <citation type="submission" date="2020-12" db="EMBL/GenBank/DDBJ databases">
        <title>Metabolic potential, ecology and presence of endohyphal bacteria is reflected in genomic diversity of Mucoromycotina.</title>
        <authorList>
            <person name="Muszewska A."/>
            <person name="Okrasinska A."/>
            <person name="Steczkiewicz K."/>
            <person name="Drgas O."/>
            <person name="Orlowska M."/>
            <person name="Perlinska-Lenart U."/>
            <person name="Aleksandrzak-Piekarczyk T."/>
            <person name="Szatraj K."/>
            <person name="Zielenkiewicz U."/>
            <person name="Pilsyk S."/>
            <person name="Malc E."/>
            <person name="Mieczkowski P."/>
            <person name="Kruszewska J.S."/>
            <person name="Biernat P."/>
            <person name="Pawlowska J."/>
        </authorList>
    </citation>
    <scope>NUCLEOTIDE SEQUENCE</scope>
    <source>
        <strain evidence="4">WA0000017839</strain>
    </source>
</reference>
<dbReference type="OrthoDB" id="7464126at2759"/>
<evidence type="ECO:0000313" key="4">
    <source>
        <dbReference type="EMBL" id="KAG2205104.1"/>
    </source>
</evidence>
<gene>
    <name evidence="4" type="ORF">INT47_002198</name>
</gene>
<dbReference type="SUPFAM" id="SSF64268">
    <property type="entry name" value="PX domain"/>
    <property type="match status" value="1"/>
</dbReference>
<dbReference type="Pfam" id="PF12796">
    <property type="entry name" value="Ank_2"/>
    <property type="match status" value="1"/>
</dbReference>
<dbReference type="GO" id="GO:0035091">
    <property type="term" value="F:phosphatidylinositol binding"/>
    <property type="evidence" value="ECO:0007669"/>
    <property type="project" value="InterPro"/>
</dbReference>
<dbReference type="PANTHER" id="PTHR24170">
    <property type="entry name" value="ANKYRIN REPEAT DOMAIN-CONTAINING PROTEIN 27"/>
    <property type="match status" value="1"/>
</dbReference>
<dbReference type="PROSITE" id="PS50088">
    <property type="entry name" value="ANK_REPEAT"/>
    <property type="match status" value="1"/>
</dbReference>
<name>A0A8H7V8I3_9FUNG</name>
<evidence type="ECO:0000259" key="3">
    <source>
        <dbReference type="PROSITE" id="PS51205"/>
    </source>
</evidence>
<dbReference type="SUPFAM" id="SSF48403">
    <property type="entry name" value="Ankyrin repeat"/>
    <property type="match status" value="1"/>
</dbReference>
<feature type="repeat" description="ANK" evidence="2">
    <location>
        <begin position="507"/>
        <end position="549"/>
    </location>
</feature>